<dbReference type="SMART" id="SM00671">
    <property type="entry name" value="SEL1"/>
    <property type="match status" value="6"/>
</dbReference>
<dbReference type="InterPro" id="IPR011009">
    <property type="entry name" value="Kinase-like_dom_sf"/>
</dbReference>
<evidence type="ECO:0000256" key="3">
    <source>
        <dbReference type="ARBA" id="ARBA00022777"/>
    </source>
</evidence>
<gene>
    <name evidence="7" type="ORF">HD597_004597</name>
</gene>
<keyword evidence="1" id="KW-0808">Transferase</keyword>
<dbReference type="InterPro" id="IPR011717">
    <property type="entry name" value="TPR-4"/>
</dbReference>
<dbReference type="InterPro" id="IPR019734">
    <property type="entry name" value="TPR_rpt"/>
</dbReference>
<dbReference type="InterPro" id="IPR008271">
    <property type="entry name" value="Ser/Thr_kinase_AS"/>
</dbReference>
<dbReference type="SUPFAM" id="SSF48452">
    <property type="entry name" value="TPR-like"/>
    <property type="match status" value="1"/>
</dbReference>
<feature type="domain" description="Protein kinase" evidence="6">
    <location>
        <begin position="15"/>
        <end position="274"/>
    </location>
</feature>
<protein>
    <submittedName>
        <fullName evidence="7">Tetratricopeptide (TPR) repeat protein</fullName>
    </submittedName>
</protein>
<dbReference type="Pfam" id="PF00069">
    <property type="entry name" value="Pkinase"/>
    <property type="match status" value="1"/>
</dbReference>
<dbReference type="Gene3D" id="3.30.200.20">
    <property type="entry name" value="Phosphorylase Kinase, domain 1"/>
    <property type="match status" value="1"/>
</dbReference>
<dbReference type="Pfam" id="PF13424">
    <property type="entry name" value="TPR_12"/>
    <property type="match status" value="2"/>
</dbReference>
<dbReference type="Pfam" id="PF07721">
    <property type="entry name" value="TPR_4"/>
    <property type="match status" value="1"/>
</dbReference>
<dbReference type="SMART" id="SM00220">
    <property type="entry name" value="S_TKc"/>
    <property type="match status" value="1"/>
</dbReference>
<dbReference type="SUPFAM" id="SSF81901">
    <property type="entry name" value="HCP-like"/>
    <property type="match status" value="1"/>
</dbReference>
<dbReference type="PROSITE" id="PS00108">
    <property type="entry name" value="PROTEIN_KINASE_ST"/>
    <property type="match status" value="1"/>
</dbReference>
<evidence type="ECO:0000256" key="5">
    <source>
        <dbReference type="PROSITE-ProRule" id="PRU10141"/>
    </source>
</evidence>
<sequence>MEPLRADDPRQVGPYRLQGRLGGGGMGQVFLGRSRGGRPVAVKVVRPELAHDEGFRRRFAIEVEAARLVGGFYTAQVVDADTDTDQPWLATDYIPGPSLQQAVAAHGVLPPAAVGVLAAGLAEGLAAIHNCKLVHRDLKPGNVILAANGPRVIDFGVARAWDATSHTATGAVMGTPAFMSPEQIRSDEVGPAGDVFSLGAVLVFAATGRGPFGDGHSHAIMYRILHDDPDLAGLPSDLTDLVGACLTKTPQNRPSLDDLLDRLTAPAEGATRWLPPAITTMITRLEQAPVDAFISLPQKEEAGDTEQAGKLHQQAAEVSGNPELRAAALIDLGWLEKAAGKLDEARMLFQEAAGLGNPWQKAKALICLGCLEYDDARDVERARGFWQRAAETGQPGIAPQALVNLGSLEKAAGNLDEARALFQQAAGTGDADAVAQALNGWAHLEHSAGNMEQAGKLYQQATEVSGNPELRAAALIDLGWLEKAAGKLDEARMLFQEAAGLGNPWQKAKALICLGCLEYDDARDVERARGFWQRAAETGQPGIAPQALVNLGSLEKAAGNLDEARALFQQAAGTGDPDAVAQALNGWAHLEHSAGNPEQARRLYRRLLDIEQPPAESGE</sequence>
<dbReference type="InterPro" id="IPR011990">
    <property type="entry name" value="TPR-like_helical_dom_sf"/>
</dbReference>
<dbReference type="PANTHER" id="PTHR43289:SF34">
    <property type="entry name" value="SERINE_THREONINE-PROTEIN KINASE YBDM-RELATED"/>
    <property type="match status" value="1"/>
</dbReference>
<dbReference type="InterPro" id="IPR017441">
    <property type="entry name" value="Protein_kinase_ATP_BS"/>
</dbReference>
<evidence type="ECO:0000259" key="6">
    <source>
        <dbReference type="PROSITE" id="PS50011"/>
    </source>
</evidence>
<keyword evidence="2 5" id="KW-0547">Nucleotide-binding</keyword>
<comment type="caution">
    <text evidence="7">The sequence shown here is derived from an EMBL/GenBank/DDBJ whole genome shotgun (WGS) entry which is preliminary data.</text>
</comment>
<dbReference type="SUPFAM" id="SSF56112">
    <property type="entry name" value="Protein kinase-like (PK-like)"/>
    <property type="match status" value="1"/>
</dbReference>
<dbReference type="PROSITE" id="PS50011">
    <property type="entry name" value="PROTEIN_KINASE_DOM"/>
    <property type="match status" value="1"/>
</dbReference>
<keyword evidence="3" id="KW-0418">Kinase</keyword>
<accession>A0A9X2K1R7</accession>
<organism evidence="7 8">
    <name type="scientific">Nonomuraea thailandensis</name>
    <dbReference type="NCBI Taxonomy" id="1188745"/>
    <lineage>
        <taxon>Bacteria</taxon>
        <taxon>Bacillati</taxon>
        <taxon>Actinomycetota</taxon>
        <taxon>Actinomycetes</taxon>
        <taxon>Streptosporangiales</taxon>
        <taxon>Streptosporangiaceae</taxon>
        <taxon>Nonomuraea</taxon>
    </lineage>
</organism>
<dbReference type="Gene3D" id="1.10.510.10">
    <property type="entry name" value="Transferase(Phosphotransferase) domain 1"/>
    <property type="match status" value="1"/>
</dbReference>
<dbReference type="PANTHER" id="PTHR43289">
    <property type="entry name" value="MITOGEN-ACTIVATED PROTEIN KINASE KINASE KINASE 20-RELATED"/>
    <property type="match status" value="1"/>
</dbReference>
<name>A0A9X2K1R7_9ACTN</name>
<dbReference type="InterPro" id="IPR000719">
    <property type="entry name" value="Prot_kinase_dom"/>
</dbReference>
<dbReference type="EMBL" id="JAMZEB010000002">
    <property type="protein sequence ID" value="MCP2357577.1"/>
    <property type="molecule type" value="Genomic_DNA"/>
</dbReference>
<dbReference type="GO" id="GO:0042802">
    <property type="term" value="F:identical protein binding"/>
    <property type="evidence" value="ECO:0007669"/>
    <property type="project" value="InterPro"/>
</dbReference>
<evidence type="ECO:0000256" key="2">
    <source>
        <dbReference type="ARBA" id="ARBA00022741"/>
    </source>
</evidence>
<dbReference type="GO" id="GO:0005524">
    <property type="term" value="F:ATP binding"/>
    <property type="evidence" value="ECO:0007669"/>
    <property type="project" value="UniProtKB-UniRule"/>
</dbReference>
<evidence type="ECO:0000256" key="1">
    <source>
        <dbReference type="ARBA" id="ARBA00022679"/>
    </source>
</evidence>
<dbReference type="CDD" id="cd14014">
    <property type="entry name" value="STKc_PknB_like"/>
    <property type="match status" value="1"/>
</dbReference>
<dbReference type="GO" id="GO:0004674">
    <property type="term" value="F:protein serine/threonine kinase activity"/>
    <property type="evidence" value="ECO:0007669"/>
    <property type="project" value="TreeGrafter"/>
</dbReference>
<dbReference type="AlphaFoldDB" id="A0A9X2K1R7"/>
<dbReference type="PROSITE" id="PS00107">
    <property type="entry name" value="PROTEIN_KINASE_ATP"/>
    <property type="match status" value="1"/>
</dbReference>
<dbReference type="Proteomes" id="UP001139648">
    <property type="component" value="Unassembled WGS sequence"/>
</dbReference>
<evidence type="ECO:0000313" key="8">
    <source>
        <dbReference type="Proteomes" id="UP001139648"/>
    </source>
</evidence>
<dbReference type="RefSeq" id="WP_253744695.1">
    <property type="nucleotide sequence ID" value="NZ_JAMZEB010000002.1"/>
</dbReference>
<evidence type="ECO:0000256" key="4">
    <source>
        <dbReference type="ARBA" id="ARBA00022840"/>
    </source>
</evidence>
<keyword evidence="8" id="KW-1185">Reference proteome</keyword>
<evidence type="ECO:0000313" key="7">
    <source>
        <dbReference type="EMBL" id="MCP2357577.1"/>
    </source>
</evidence>
<feature type="binding site" evidence="5">
    <location>
        <position position="43"/>
    </location>
    <ligand>
        <name>ATP</name>
        <dbReference type="ChEBI" id="CHEBI:30616"/>
    </ligand>
</feature>
<reference evidence="7" key="1">
    <citation type="submission" date="2022-06" db="EMBL/GenBank/DDBJ databases">
        <title>Sequencing the genomes of 1000 actinobacteria strains.</title>
        <authorList>
            <person name="Klenk H.-P."/>
        </authorList>
    </citation>
    <scope>NUCLEOTIDE SEQUENCE</scope>
    <source>
        <strain evidence="7">DSM 46694</strain>
    </source>
</reference>
<keyword evidence="4 5" id="KW-0067">ATP-binding</keyword>
<dbReference type="Gene3D" id="1.25.40.10">
    <property type="entry name" value="Tetratricopeptide repeat domain"/>
    <property type="match status" value="3"/>
</dbReference>
<proteinExistence type="predicted"/>
<dbReference type="InterPro" id="IPR006597">
    <property type="entry name" value="Sel1-like"/>
</dbReference>
<dbReference type="SMART" id="SM00028">
    <property type="entry name" value="TPR"/>
    <property type="match status" value="6"/>
</dbReference>